<reference evidence="1 2" key="1">
    <citation type="submission" date="2019-04" db="EMBL/GenBank/DDBJ databases">
        <title>Chromosome genome assembly for Takifugu flavidus.</title>
        <authorList>
            <person name="Xiao S."/>
        </authorList>
    </citation>
    <scope>NUCLEOTIDE SEQUENCE [LARGE SCALE GENOMIC DNA]</scope>
    <source>
        <strain evidence="1">HTHZ2018</strain>
        <tissue evidence="1">Muscle</tissue>
    </source>
</reference>
<sequence>MVRCEAGVEGPDARHTAAEPYQFSCIHRMASSSLNCLSNSYSCRASTDMLAEDGVAGFRSRCSDKTILGCGGVVCLVGFRADLNWHRSARCQTRSAVRALLASGGTFILCRLRLRPLPQTGGIWVPTPGGLRPLYSITWSSNRKVLWDVDKVKTIISGAPLLGDFSMTSSSPLPIRAV</sequence>
<comment type="caution">
    <text evidence="1">The sequence shown here is derived from an EMBL/GenBank/DDBJ whole genome shotgun (WGS) entry which is preliminary data.</text>
</comment>
<dbReference type="EMBL" id="RHFK02000022">
    <property type="protein sequence ID" value="TWW55334.1"/>
    <property type="molecule type" value="Genomic_DNA"/>
</dbReference>
<dbReference type="AlphaFoldDB" id="A0A5C6MJH1"/>
<organism evidence="1 2">
    <name type="scientific">Takifugu flavidus</name>
    <name type="common">sansaifugu</name>
    <dbReference type="NCBI Taxonomy" id="433684"/>
    <lineage>
        <taxon>Eukaryota</taxon>
        <taxon>Metazoa</taxon>
        <taxon>Chordata</taxon>
        <taxon>Craniata</taxon>
        <taxon>Vertebrata</taxon>
        <taxon>Euteleostomi</taxon>
        <taxon>Actinopterygii</taxon>
        <taxon>Neopterygii</taxon>
        <taxon>Teleostei</taxon>
        <taxon>Neoteleostei</taxon>
        <taxon>Acanthomorphata</taxon>
        <taxon>Eupercaria</taxon>
        <taxon>Tetraodontiformes</taxon>
        <taxon>Tetradontoidea</taxon>
        <taxon>Tetraodontidae</taxon>
        <taxon>Takifugu</taxon>
    </lineage>
</organism>
<evidence type="ECO:0000313" key="2">
    <source>
        <dbReference type="Proteomes" id="UP000324091"/>
    </source>
</evidence>
<proteinExistence type="predicted"/>
<evidence type="ECO:0000313" key="1">
    <source>
        <dbReference type="EMBL" id="TWW55334.1"/>
    </source>
</evidence>
<name>A0A5C6MJH1_9TELE</name>
<dbReference type="Proteomes" id="UP000324091">
    <property type="component" value="Chromosome 9"/>
</dbReference>
<protein>
    <submittedName>
        <fullName evidence="1">Elongation of very long chain fatty acids protein 6</fullName>
    </submittedName>
</protein>
<keyword evidence="2" id="KW-1185">Reference proteome</keyword>
<gene>
    <name evidence="1" type="ORF">D4764_09G0003830</name>
</gene>
<accession>A0A5C6MJH1</accession>